<dbReference type="Gene3D" id="2.40.50.1070">
    <property type="match status" value="1"/>
</dbReference>
<keyword evidence="3 9" id="KW-0489">Methyltransferase</keyword>
<feature type="binding site" evidence="9 10">
    <location>
        <position position="318"/>
    </location>
    <ligand>
        <name>S-adenosyl-L-methionine</name>
        <dbReference type="ChEBI" id="CHEBI:59789"/>
    </ligand>
</feature>
<keyword evidence="14" id="KW-1185">Reference proteome</keyword>
<feature type="binding site" evidence="9 10">
    <location>
        <position position="367"/>
    </location>
    <ligand>
        <name>S-adenosyl-L-methionine</name>
        <dbReference type="ChEBI" id="CHEBI:59789"/>
    </ligand>
</feature>
<keyword evidence="4 9" id="KW-0808">Transferase</keyword>
<dbReference type="InterPro" id="IPR030390">
    <property type="entry name" value="MeTrfase_TrmA_AS"/>
</dbReference>
<dbReference type="AlphaFoldDB" id="A0A4V2UQU1"/>
<dbReference type="OrthoDB" id="9804590at2"/>
<feature type="binding site" evidence="9 10">
    <location>
        <position position="268"/>
    </location>
    <ligand>
        <name>S-adenosyl-L-methionine</name>
        <dbReference type="ChEBI" id="CHEBI:59789"/>
    </ligand>
</feature>
<dbReference type="EMBL" id="SLZY01000004">
    <property type="protein sequence ID" value="TCS72662.1"/>
    <property type="molecule type" value="Genomic_DNA"/>
</dbReference>
<dbReference type="SUPFAM" id="SSF50249">
    <property type="entry name" value="Nucleic acid-binding proteins"/>
    <property type="match status" value="1"/>
</dbReference>
<dbReference type="InterPro" id="IPR012340">
    <property type="entry name" value="NA-bd_OB-fold"/>
</dbReference>
<feature type="active site" evidence="11">
    <location>
        <position position="394"/>
    </location>
</feature>
<feature type="domain" description="TRAM" evidence="12">
    <location>
        <begin position="1"/>
        <end position="58"/>
    </location>
</feature>
<proteinExistence type="inferred from homology"/>
<evidence type="ECO:0000256" key="5">
    <source>
        <dbReference type="ARBA" id="ARBA00022691"/>
    </source>
</evidence>
<evidence type="ECO:0000256" key="11">
    <source>
        <dbReference type="PROSITE-ProRule" id="PRU10015"/>
    </source>
</evidence>
<dbReference type="GO" id="GO:0070041">
    <property type="term" value="F:rRNA (uridine-C5-)-methyltransferase activity"/>
    <property type="evidence" value="ECO:0007669"/>
    <property type="project" value="UniProtKB-UniRule"/>
</dbReference>
<dbReference type="SUPFAM" id="SSF53335">
    <property type="entry name" value="S-adenosyl-L-methionine-dependent methyltransferases"/>
    <property type="match status" value="1"/>
</dbReference>
<dbReference type="GO" id="GO:0005506">
    <property type="term" value="F:iron ion binding"/>
    <property type="evidence" value="ECO:0007669"/>
    <property type="project" value="UniProtKB-UniRule"/>
</dbReference>
<feature type="binding site" evidence="9">
    <location>
        <position position="71"/>
    </location>
    <ligand>
        <name>[4Fe-4S] cluster</name>
        <dbReference type="ChEBI" id="CHEBI:49883"/>
    </ligand>
</feature>
<feature type="binding site" evidence="9">
    <location>
        <position position="80"/>
    </location>
    <ligand>
        <name>[4Fe-4S] cluster</name>
        <dbReference type="ChEBI" id="CHEBI:49883"/>
    </ligand>
</feature>
<comment type="catalytic activity">
    <reaction evidence="9">
        <text>uridine(1939) in 23S rRNA + S-adenosyl-L-methionine = 5-methyluridine(1939) in 23S rRNA + S-adenosyl-L-homocysteine + H(+)</text>
        <dbReference type="Rhea" id="RHEA:42908"/>
        <dbReference type="Rhea" id="RHEA-COMP:10278"/>
        <dbReference type="Rhea" id="RHEA-COMP:10279"/>
        <dbReference type="ChEBI" id="CHEBI:15378"/>
        <dbReference type="ChEBI" id="CHEBI:57856"/>
        <dbReference type="ChEBI" id="CHEBI:59789"/>
        <dbReference type="ChEBI" id="CHEBI:65315"/>
        <dbReference type="ChEBI" id="CHEBI:74447"/>
        <dbReference type="EC" id="2.1.1.190"/>
    </reaction>
</comment>
<dbReference type="InterPro" id="IPR001566">
    <property type="entry name" value="23S_rRNA_MeTrfase_RlmD"/>
</dbReference>
<dbReference type="InterPro" id="IPR002792">
    <property type="entry name" value="TRAM_dom"/>
</dbReference>
<keyword evidence="7 9" id="KW-0408">Iron</keyword>
<feature type="binding site" evidence="9 10">
    <location>
        <position position="297"/>
    </location>
    <ligand>
        <name>S-adenosyl-L-methionine</name>
        <dbReference type="ChEBI" id="CHEBI:59789"/>
    </ligand>
</feature>
<evidence type="ECO:0000256" key="6">
    <source>
        <dbReference type="ARBA" id="ARBA00022723"/>
    </source>
</evidence>
<evidence type="ECO:0000256" key="8">
    <source>
        <dbReference type="ARBA" id="ARBA00023014"/>
    </source>
</evidence>
<evidence type="ECO:0000256" key="2">
    <source>
        <dbReference type="ARBA" id="ARBA00022552"/>
    </source>
</evidence>
<comment type="caution">
    <text evidence="13">The sequence shown here is derived from an EMBL/GenBank/DDBJ whole genome shotgun (WGS) entry which is preliminary data.</text>
</comment>
<dbReference type="PANTHER" id="PTHR11061">
    <property type="entry name" value="RNA M5U METHYLTRANSFERASE"/>
    <property type="match status" value="1"/>
</dbReference>
<dbReference type="InterPro" id="IPR029063">
    <property type="entry name" value="SAM-dependent_MTases_sf"/>
</dbReference>
<feature type="binding site" evidence="9">
    <location>
        <position position="159"/>
    </location>
    <ligand>
        <name>[4Fe-4S] cluster</name>
        <dbReference type="ChEBI" id="CHEBI:49883"/>
    </ligand>
</feature>
<dbReference type="PANTHER" id="PTHR11061:SF49">
    <property type="entry name" value="23S RRNA (URACIL(1939)-C(5))-METHYLTRANSFERASE RLMD"/>
    <property type="match status" value="1"/>
</dbReference>
<keyword evidence="5 9" id="KW-0949">S-adenosyl-L-methionine</keyword>
<dbReference type="RefSeq" id="WP_126462728.1">
    <property type="nucleotide sequence ID" value="NZ_AP018721.1"/>
</dbReference>
<feature type="binding site" evidence="9">
    <location>
        <position position="346"/>
    </location>
    <ligand>
        <name>S-adenosyl-L-methionine</name>
        <dbReference type="ChEBI" id="CHEBI:59789"/>
    </ligand>
</feature>
<comment type="similarity">
    <text evidence="9">Belongs to the class I-like SAM-binding methyltransferase superfamily. RNA M5U methyltransferase family. RlmD subfamily.</text>
</comment>
<keyword evidence="1 9" id="KW-0004">4Fe-4S</keyword>
<dbReference type="InterPro" id="IPR010280">
    <property type="entry name" value="U5_MeTrfase_fam"/>
</dbReference>
<evidence type="ECO:0000256" key="4">
    <source>
        <dbReference type="ARBA" id="ARBA00022679"/>
    </source>
</evidence>
<dbReference type="Proteomes" id="UP000295135">
    <property type="component" value="Unassembled WGS sequence"/>
</dbReference>
<evidence type="ECO:0000256" key="7">
    <source>
        <dbReference type="ARBA" id="ARBA00023004"/>
    </source>
</evidence>
<gene>
    <name evidence="9" type="primary">rlmD</name>
    <name evidence="13" type="ORF">EDC61_10476</name>
</gene>
<accession>A0A4V2UQU1</accession>
<comment type="function">
    <text evidence="9">Catalyzes the formation of 5-methyl-uridine at position 1939 (m5U1939) in 23S rRNA.</text>
</comment>
<dbReference type="EC" id="2.1.1.190" evidence="9"/>
<organism evidence="13 14">
    <name type="scientific">Sulfuritortus calidifontis</name>
    <dbReference type="NCBI Taxonomy" id="1914471"/>
    <lineage>
        <taxon>Bacteria</taxon>
        <taxon>Pseudomonadati</taxon>
        <taxon>Pseudomonadota</taxon>
        <taxon>Betaproteobacteria</taxon>
        <taxon>Nitrosomonadales</taxon>
        <taxon>Thiobacillaceae</taxon>
        <taxon>Sulfuritortus</taxon>
    </lineage>
</organism>
<protein>
    <recommendedName>
        <fullName evidence="9">23S rRNA (uracil(1939)-C(5))-methyltransferase RlmD</fullName>
        <ecNumber evidence="9">2.1.1.190</ecNumber>
    </recommendedName>
    <alternativeName>
        <fullName evidence="9">23S rRNA(m5U1939)-methyltransferase</fullName>
    </alternativeName>
</protein>
<dbReference type="PROSITE" id="PS01230">
    <property type="entry name" value="TRMA_1"/>
    <property type="match status" value="1"/>
</dbReference>
<dbReference type="GO" id="GO:0070475">
    <property type="term" value="P:rRNA base methylation"/>
    <property type="evidence" value="ECO:0007669"/>
    <property type="project" value="TreeGrafter"/>
</dbReference>
<keyword evidence="2 9" id="KW-0698">rRNA processing</keyword>
<dbReference type="Gene3D" id="2.40.50.140">
    <property type="entry name" value="Nucleic acid-binding proteins"/>
    <property type="match status" value="1"/>
</dbReference>
<evidence type="ECO:0000256" key="9">
    <source>
        <dbReference type="HAMAP-Rule" id="MF_01010"/>
    </source>
</evidence>
<evidence type="ECO:0000313" key="13">
    <source>
        <dbReference type="EMBL" id="TCS72662.1"/>
    </source>
</evidence>
<keyword evidence="8 9" id="KW-0411">Iron-sulfur</keyword>
<dbReference type="GO" id="GO:0003723">
    <property type="term" value="F:RNA binding"/>
    <property type="evidence" value="ECO:0007669"/>
    <property type="project" value="InterPro"/>
</dbReference>
<dbReference type="PROSITE" id="PS50926">
    <property type="entry name" value="TRAM"/>
    <property type="match status" value="1"/>
</dbReference>
<dbReference type="CDD" id="cd02440">
    <property type="entry name" value="AdoMet_MTases"/>
    <property type="match status" value="1"/>
</dbReference>
<dbReference type="Pfam" id="PF01938">
    <property type="entry name" value="TRAM"/>
    <property type="match status" value="1"/>
</dbReference>
<name>A0A4V2UQU1_9PROT</name>
<keyword evidence="6 9" id="KW-0479">Metal-binding</keyword>
<dbReference type="PROSITE" id="PS51687">
    <property type="entry name" value="SAM_MT_RNA_M5U"/>
    <property type="match status" value="1"/>
</dbReference>
<reference evidence="13 14" key="1">
    <citation type="submission" date="2019-03" db="EMBL/GenBank/DDBJ databases">
        <title>Genomic Encyclopedia of Type Strains, Phase IV (KMG-IV): sequencing the most valuable type-strain genomes for metagenomic binning, comparative biology and taxonomic classification.</title>
        <authorList>
            <person name="Goeker M."/>
        </authorList>
    </citation>
    <scope>NUCLEOTIDE SEQUENCE [LARGE SCALE GENOMIC DNA]</scope>
    <source>
        <strain evidence="13 14">DSM 103923</strain>
    </source>
</reference>
<sequence>MSTPPTPPLYIESLDHEGRGVAHLDGKAIFVEGGLPGELVIHSSYRKKPTYEQAQVTQIIKASPNRVTPACRWFGICGGCSHQHLHESAQVAAKQRVLEDCFEHIGKVTPETMLSPIHGPAWGYRTRARLSVRNVIKKGGVLVGFHEKRSSYVADMTSCEVLPPKVSALLPLFRDFVADLSIRDRLPQIELAAGENVTVLVLRILEPLSAEDEVKVRAFADQHEVQFWLQPKGPDTAYPFHPLDAPELSYSLPEFNLIMPFRPTEFTQVNHGINRMLVRRAMRMLDSQPGERIADFFCGLGNFTLPIARSGATVLGIEGSQSLVERAMENAKRNGLSGNTEFRVADLFQMTEESYAALGEFDKLLIDPPRDGAIELVKSLPERGGPRRIVYVSCSPATLARDAAVLVHQKGYALKAAGVANMFPHTAHVESIALFER</sequence>
<feature type="binding site" evidence="9">
    <location>
        <position position="77"/>
    </location>
    <ligand>
        <name>[4Fe-4S] cluster</name>
        <dbReference type="ChEBI" id="CHEBI:49883"/>
    </ligand>
</feature>
<dbReference type="HAMAP" id="MF_01010">
    <property type="entry name" value="23SrRNA_methyltr_RlmD"/>
    <property type="match status" value="1"/>
</dbReference>
<dbReference type="NCBIfam" id="NF009639">
    <property type="entry name" value="PRK13168.1"/>
    <property type="match status" value="1"/>
</dbReference>
<evidence type="ECO:0000313" key="14">
    <source>
        <dbReference type="Proteomes" id="UP000295135"/>
    </source>
</evidence>
<dbReference type="Gene3D" id="3.40.50.150">
    <property type="entry name" value="Vaccinia Virus protein VP39"/>
    <property type="match status" value="1"/>
</dbReference>
<evidence type="ECO:0000256" key="1">
    <source>
        <dbReference type="ARBA" id="ARBA00022485"/>
    </source>
</evidence>
<feature type="active site" description="Nucleophile" evidence="9 10">
    <location>
        <position position="394"/>
    </location>
</feature>
<evidence type="ECO:0000256" key="3">
    <source>
        <dbReference type="ARBA" id="ARBA00022603"/>
    </source>
</evidence>
<dbReference type="GO" id="GO:0051539">
    <property type="term" value="F:4 iron, 4 sulfur cluster binding"/>
    <property type="evidence" value="ECO:0007669"/>
    <property type="project" value="UniProtKB-KW"/>
</dbReference>
<evidence type="ECO:0000256" key="10">
    <source>
        <dbReference type="PROSITE-ProRule" id="PRU01024"/>
    </source>
</evidence>
<feature type="binding site" evidence="9">
    <location>
        <position position="302"/>
    </location>
    <ligand>
        <name>S-adenosyl-L-methionine</name>
        <dbReference type="ChEBI" id="CHEBI:59789"/>
    </ligand>
</feature>
<dbReference type="Pfam" id="PF05958">
    <property type="entry name" value="tRNA_U5-meth_tr"/>
    <property type="match status" value="1"/>
</dbReference>
<evidence type="ECO:0000259" key="12">
    <source>
        <dbReference type="PROSITE" id="PS50926"/>
    </source>
</evidence>